<dbReference type="GeneID" id="6506545"/>
<dbReference type="Proteomes" id="UP000007801">
    <property type="component" value="Unassembled WGS sequence"/>
</dbReference>
<accession>B3M4J2</accession>
<evidence type="ECO:0000256" key="1">
    <source>
        <dbReference type="SAM" id="Coils"/>
    </source>
</evidence>
<dbReference type="AlphaFoldDB" id="B3M4J2"/>
<evidence type="ECO:0000256" key="2">
    <source>
        <dbReference type="SAM" id="MobiDB-lite"/>
    </source>
</evidence>
<feature type="compositionally biased region" description="Polar residues" evidence="2">
    <location>
        <begin position="193"/>
        <end position="203"/>
    </location>
</feature>
<sequence>MTKKVKKPNEGLTRIQKELSQLRGAVIEMRKTAKQSSESSSRKSSQTMVKARKKTTIKRSSEGDQKPVGTKDISFRPSQPEPCPSVESQPTYEMLAEVILQQAEIIEELKQELQELKLHYERQVSTIKNNAQMLELQLQKLLAKARQDRWDQPKHTHWIGAHFNNITNAVEELHSSSPSIKETKQKLGRLLQSRASSTSDQKC</sequence>
<feature type="coiled-coil region" evidence="1">
    <location>
        <begin position="92"/>
        <end position="144"/>
    </location>
</feature>
<dbReference type="InParanoid" id="B3M4J2"/>
<evidence type="ECO:0000313" key="3">
    <source>
        <dbReference type="EMBL" id="EDV40486.2"/>
    </source>
</evidence>
<reference evidence="3 4" key="1">
    <citation type="journal article" date="2007" name="Nature">
        <title>Evolution of genes and genomes on the Drosophila phylogeny.</title>
        <authorList>
            <consortium name="Drosophila 12 Genomes Consortium"/>
            <person name="Clark A.G."/>
            <person name="Eisen M.B."/>
            <person name="Smith D.R."/>
            <person name="Bergman C.M."/>
            <person name="Oliver B."/>
            <person name="Markow T.A."/>
            <person name="Kaufman T.C."/>
            <person name="Kellis M."/>
            <person name="Gelbart W."/>
            <person name="Iyer V.N."/>
            <person name="Pollard D.A."/>
            <person name="Sackton T.B."/>
            <person name="Larracuente A.M."/>
            <person name="Singh N.D."/>
            <person name="Abad J.P."/>
            <person name="Abt D.N."/>
            <person name="Adryan B."/>
            <person name="Aguade M."/>
            <person name="Akashi H."/>
            <person name="Anderson W.W."/>
            <person name="Aquadro C.F."/>
            <person name="Ardell D.H."/>
            <person name="Arguello R."/>
            <person name="Artieri C.G."/>
            <person name="Barbash D.A."/>
            <person name="Barker D."/>
            <person name="Barsanti P."/>
            <person name="Batterham P."/>
            <person name="Batzoglou S."/>
            <person name="Begun D."/>
            <person name="Bhutkar A."/>
            <person name="Blanco E."/>
            <person name="Bosak S.A."/>
            <person name="Bradley R.K."/>
            <person name="Brand A.D."/>
            <person name="Brent M.R."/>
            <person name="Brooks A.N."/>
            <person name="Brown R.H."/>
            <person name="Butlin R.K."/>
            <person name="Caggese C."/>
            <person name="Calvi B.R."/>
            <person name="Bernardo de Carvalho A."/>
            <person name="Caspi A."/>
            <person name="Castrezana S."/>
            <person name="Celniker S.E."/>
            <person name="Chang J.L."/>
            <person name="Chapple C."/>
            <person name="Chatterji S."/>
            <person name="Chinwalla A."/>
            <person name="Civetta A."/>
            <person name="Clifton S.W."/>
            <person name="Comeron J.M."/>
            <person name="Costello J.C."/>
            <person name="Coyne J.A."/>
            <person name="Daub J."/>
            <person name="David R.G."/>
            <person name="Delcher A.L."/>
            <person name="Delehaunty K."/>
            <person name="Do C.B."/>
            <person name="Ebling H."/>
            <person name="Edwards K."/>
            <person name="Eickbush T."/>
            <person name="Evans J.D."/>
            <person name="Filipski A."/>
            <person name="Findeiss S."/>
            <person name="Freyhult E."/>
            <person name="Fulton L."/>
            <person name="Fulton R."/>
            <person name="Garcia A.C."/>
            <person name="Gardiner A."/>
            <person name="Garfield D.A."/>
            <person name="Garvin B.E."/>
            <person name="Gibson G."/>
            <person name="Gilbert D."/>
            <person name="Gnerre S."/>
            <person name="Godfrey J."/>
            <person name="Good R."/>
            <person name="Gotea V."/>
            <person name="Gravely B."/>
            <person name="Greenberg A.J."/>
            <person name="Griffiths-Jones S."/>
            <person name="Gross S."/>
            <person name="Guigo R."/>
            <person name="Gustafson E.A."/>
            <person name="Haerty W."/>
            <person name="Hahn M.W."/>
            <person name="Halligan D.L."/>
            <person name="Halpern A.L."/>
            <person name="Halter G.M."/>
            <person name="Han M.V."/>
            <person name="Heger A."/>
            <person name="Hillier L."/>
            <person name="Hinrichs A.S."/>
            <person name="Holmes I."/>
            <person name="Hoskins R.A."/>
            <person name="Hubisz M.J."/>
            <person name="Hultmark D."/>
            <person name="Huntley M.A."/>
            <person name="Jaffe D.B."/>
            <person name="Jagadeeshan S."/>
            <person name="Jeck W.R."/>
            <person name="Johnson J."/>
            <person name="Jones C.D."/>
            <person name="Jordan W.C."/>
            <person name="Karpen G.H."/>
            <person name="Kataoka E."/>
            <person name="Keightley P.D."/>
            <person name="Kheradpour P."/>
            <person name="Kirkness E.F."/>
            <person name="Koerich L.B."/>
            <person name="Kristiansen K."/>
            <person name="Kudrna D."/>
            <person name="Kulathinal R.J."/>
            <person name="Kumar S."/>
            <person name="Kwok R."/>
            <person name="Lander E."/>
            <person name="Langley C.H."/>
            <person name="Lapoint R."/>
            <person name="Lazzaro B.P."/>
            <person name="Lee S.J."/>
            <person name="Levesque L."/>
            <person name="Li R."/>
            <person name="Lin C.F."/>
            <person name="Lin M.F."/>
            <person name="Lindblad-Toh K."/>
            <person name="Llopart A."/>
            <person name="Long M."/>
            <person name="Low L."/>
            <person name="Lozovsky E."/>
            <person name="Lu J."/>
            <person name="Luo M."/>
            <person name="Machado C.A."/>
            <person name="Makalowski W."/>
            <person name="Marzo M."/>
            <person name="Matsuda M."/>
            <person name="Matzkin L."/>
            <person name="McAllister B."/>
            <person name="McBride C.S."/>
            <person name="McKernan B."/>
            <person name="McKernan K."/>
            <person name="Mendez-Lago M."/>
            <person name="Minx P."/>
            <person name="Mollenhauer M.U."/>
            <person name="Montooth K."/>
            <person name="Mount S.M."/>
            <person name="Mu X."/>
            <person name="Myers E."/>
            <person name="Negre B."/>
            <person name="Newfeld S."/>
            <person name="Nielsen R."/>
            <person name="Noor M.A."/>
            <person name="O'Grady P."/>
            <person name="Pachter L."/>
            <person name="Papaceit M."/>
            <person name="Parisi M.J."/>
            <person name="Parisi M."/>
            <person name="Parts L."/>
            <person name="Pedersen J.S."/>
            <person name="Pesole G."/>
            <person name="Phillippy A.M."/>
            <person name="Ponting C.P."/>
            <person name="Pop M."/>
            <person name="Porcelli D."/>
            <person name="Powell J.R."/>
            <person name="Prohaska S."/>
            <person name="Pruitt K."/>
            <person name="Puig M."/>
            <person name="Quesneville H."/>
            <person name="Ram K.R."/>
            <person name="Rand D."/>
            <person name="Rasmussen M.D."/>
            <person name="Reed L.K."/>
            <person name="Reenan R."/>
            <person name="Reily A."/>
            <person name="Remington K.A."/>
            <person name="Rieger T.T."/>
            <person name="Ritchie M.G."/>
            <person name="Robin C."/>
            <person name="Rogers Y.H."/>
            <person name="Rohde C."/>
            <person name="Rozas J."/>
            <person name="Rubenfield M.J."/>
            <person name="Ruiz A."/>
            <person name="Russo S."/>
            <person name="Salzberg S.L."/>
            <person name="Sanchez-Gracia A."/>
            <person name="Saranga D.J."/>
            <person name="Sato H."/>
            <person name="Schaeffer S.W."/>
            <person name="Schatz M.C."/>
            <person name="Schlenke T."/>
            <person name="Schwartz R."/>
            <person name="Segarra C."/>
            <person name="Singh R.S."/>
            <person name="Sirot L."/>
            <person name="Sirota M."/>
            <person name="Sisneros N.B."/>
            <person name="Smith C.D."/>
            <person name="Smith T.F."/>
            <person name="Spieth J."/>
            <person name="Stage D.E."/>
            <person name="Stark A."/>
            <person name="Stephan W."/>
            <person name="Strausberg R.L."/>
            <person name="Strempel S."/>
            <person name="Sturgill D."/>
            <person name="Sutton G."/>
            <person name="Sutton G.G."/>
            <person name="Tao W."/>
            <person name="Teichmann S."/>
            <person name="Tobari Y.N."/>
            <person name="Tomimura Y."/>
            <person name="Tsolas J.M."/>
            <person name="Valente V.L."/>
            <person name="Venter E."/>
            <person name="Venter J.C."/>
            <person name="Vicario S."/>
            <person name="Vieira F.G."/>
            <person name="Vilella A.J."/>
            <person name="Villasante A."/>
            <person name="Walenz B."/>
            <person name="Wang J."/>
            <person name="Wasserman M."/>
            <person name="Watts T."/>
            <person name="Wilson D."/>
            <person name="Wilson R.K."/>
            <person name="Wing R.A."/>
            <person name="Wolfner M.F."/>
            <person name="Wong A."/>
            <person name="Wong G.K."/>
            <person name="Wu C.I."/>
            <person name="Wu G."/>
            <person name="Yamamoto D."/>
            <person name="Yang H.P."/>
            <person name="Yang S.P."/>
            <person name="Yorke J.A."/>
            <person name="Yoshida K."/>
            <person name="Zdobnov E."/>
            <person name="Zhang P."/>
            <person name="Zhang Y."/>
            <person name="Zimin A.V."/>
            <person name="Baldwin J."/>
            <person name="Abdouelleil A."/>
            <person name="Abdulkadir J."/>
            <person name="Abebe A."/>
            <person name="Abera B."/>
            <person name="Abreu J."/>
            <person name="Acer S.C."/>
            <person name="Aftuck L."/>
            <person name="Alexander A."/>
            <person name="An P."/>
            <person name="Anderson E."/>
            <person name="Anderson S."/>
            <person name="Arachi H."/>
            <person name="Azer M."/>
            <person name="Bachantsang P."/>
            <person name="Barry A."/>
            <person name="Bayul T."/>
            <person name="Berlin A."/>
            <person name="Bessette D."/>
            <person name="Bloom T."/>
            <person name="Blye J."/>
            <person name="Boguslavskiy L."/>
            <person name="Bonnet C."/>
            <person name="Boukhgalter B."/>
            <person name="Bourzgui I."/>
            <person name="Brown A."/>
            <person name="Cahill P."/>
            <person name="Channer S."/>
            <person name="Cheshatsang Y."/>
            <person name="Chuda L."/>
            <person name="Citroen M."/>
            <person name="Collymore A."/>
            <person name="Cooke P."/>
            <person name="Costello M."/>
            <person name="D'Aco K."/>
            <person name="Daza R."/>
            <person name="De Haan G."/>
            <person name="DeGray S."/>
            <person name="DeMaso C."/>
            <person name="Dhargay N."/>
            <person name="Dooley K."/>
            <person name="Dooley E."/>
            <person name="Doricent M."/>
            <person name="Dorje P."/>
            <person name="Dorjee K."/>
            <person name="Dupes A."/>
            <person name="Elong R."/>
            <person name="Falk J."/>
            <person name="Farina A."/>
            <person name="Faro S."/>
            <person name="Ferguson D."/>
            <person name="Fisher S."/>
            <person name="Foley C.D."/>
            <person name="Franke A."/>
            <person name="Friedrich D."/>
            <person name="Gadbois L."/>
            <person name="Gearin G."/>
            <person name="Gearin C.R."/>
            <person name="Giannoukos G."/>
            <person name="Goode T."/>
            <person name="Graham J."/>
            <person name="Grandbois E."/>
            <person name="Grewal S."/>
            <person name="Gyaltsen K."/>
            <person name="Hafez N."/>
            <person name="Hagos B."/>
            <person name="Hall J."/>
            <person name="Henson C."/>
            <person name="Hollinger A."/>
            <person name="Honan T."/>
            <person name="Huard M.D."/>
            <person name="Hughes L."/>
            <person name="Hurhula B."/>
            <person name="Husby M.E."/>
            <person name="Kamat A."/>
            <person name="Kanga B."/>
            <person name="Kashin S."/>
            <person name="Khazanovich D."/>
            <person name="Kisner P."/>
            <person name="Lance K."/>
            <person name="Lara M."/>
            <person name="Lee W."/>
            <person name="Lennon N."/>
            <person name="Letendre F."/>
            <person name="LeVine R."/>
            <person name="Lipovsky A."/>
            <person name="Liu X."/>
            <person name="Liu J."/>
            <person name="Liu S."/>
            <person name="Lokyitsang T."/>
            <person name="Lokyitsang Y."/>
            <person name="Lubonja R."/>
            <person name="Lui A."/>
            <person name="MacDonald P."/>
            <person name="Magnisalis V."/>
            <person name="Maru K."/>
            <person name="Matthews C."/>
            <person name="McCusker W."/>
            <person name="McDonough S."/>
            <person name="Mehta T."/>
            <person name="Meldrim J."/>
            <person name="Meneus L."/>
            <person name="Mihai O."/>
            <person name="Mihalev A."/>
            <person name="Mihova T."/>
            <person name="Mittelman R."/>
            <person name="Mlenga V."/>
            <person name="Montmayeur A."/>
            <person name="Mulrain L."/>
            <person name="Navidi A."/>
            <person name="Naylor J."/>
            <person name="Negash T."/>
            <person name="Nguyen T."/>
            <person name="Nguyen N."/>
            <person name="Nicol R."/>
            <person name="Norbu C."/>
            <person name="Norbu N."/>
            <person name="Novod N."/>
            <person name="O'Neill B."/>
            <person name="Osman S."/>
            <person name="Markiewicz E."/>
            <person name="Oyono O.L."/>
            <person name="Patti C."/>
            <person name="Phunkhang P."/>
            <person name="Pierre F."/>
            <person name="Priest M."/>
            <person name="Raghuraman S."/>
            <person name="Rege F."/>
            <person name="Reyes R."/>
            <person name="Rise C."/>
            <person name="Rogov P."/>
            <person name="Ross K."/>
            <person name="Ryan E."/>
            <person name="Settipalli S."/>
            <person name="Shea T."/>
            <person name="Sherpa N."/>
            <person name="Shi L."/>
            <person name="Shih D."/>
            <person name="Sparrow T."/>
            <person name="Spaulding J."/>
            <person name="Stalker J."/>
            <person name="Stange-Thomann N."/>
            <person name="Stavropoulos S."/>
            <person name="Stone C."/>
            <person name="Strader C."/>
            <person name="Tesfaye S."/>
            <person name="Thomson T."/>
            <person name="Thoulutsang Y."/>
            <person name="Thoulutsang D."/>
            <person name="Topham K."/>
            <person name="Topping I."/>
            <person name="Tsamla T."/>
            <person name="Vassiliev H."/>
            <person name="Vo A."/>
            <person name="Wangchuk T."/>
            <person name="Wangdi T."/>
            <person name="Weiand M."/>
            <person name="Wilkinson J."/>
            <person name="Wilson A."/>
            <person name="Yadav S."/>
            <person name="Young G."/>
            <person name="Yu Q."/>
            <person name="Zembek L."/>
            <person name="Zhong D."/>
            <person name="Zimmer A."/>
            <person name="Zwirko Z."/>
            <person name="Jaffe D.B."/>
            <person name="Alvarez P."/>
            <person name="Brockman W."/>
            <person name="Butler J."/>
            <person name="Chin C."/>
            <person name="Gnerre S."/>
            <person name="Grabherr M."/>
            <person name="Kleber M."/>
            <person name="Mauceli E."/>
            <person name="MacCallum I."/>
        </authorList>
    </citation>
    <scope>NUCLEOTIDE SEQUENCE [LARGE SCALE GENOMIC DNA]</scope>
    <source>
        <strain evidence="4">Tucson 14024-0371.13</strain>
    </source>
</reference>
<feature type="compositionally biased region" description="Low complexity" evidence="2">
    <location>
        <begin position="36"/>
        <end position="45"/>
    </location>
</feature>
<evidence type="ECO:0000313" key="4">
    <source>
        <dbReference type="Proteomes" id="UP000007801"/>
    </source>
</evidence>
<feature type="region of interest" description="Disordered" evidence="2">
    <location>
        <begin position="26"/>
        <end position="87"/>
    </location>
</feature>
<dbReference type="HOGENOM" id="CLU_1742445_0_0_1"/>
<dbReference type="EMBL" id="CH902618">
    <property type="protein sequence ID" value="EDV40486.2"/>
    <property type="molecule type" value="Genomic_DNA"/>
</dbReference>
<organism evidence="3 4">
    <name type="scientific">Drosophila ananassae</name>
    <name type="common">Fruit fly</name>
    <dbReference type="NCBI Taxonomy" id="7217"/>
    <lineage>
        <taxon>Eukaryota</taxon>
        <taxon>Metazoa</taxon>
        <taxon>Ecdysozoa</taxon>
        <taxon>Arthropoda</taxon>
        <taxon>Hexapoda</taxon>
        <taxon>Insecta</taxon>
        <taxon>Pterygota</taxon>
        <taxon>Neoptera</taxon>
        <taxon>Endopterygota</taxon>
        <taxon>Diptera</taxon>
        <taxon>Brachycera</taxon>
        <taxon>Muscomorpha</taxon>
        <taxon>Ephydroidea</taxon>
        <taxon>Drosophilidae</taxon>
        <taxon>Drosophila</taxon>
        <taxon>Sophophora</taxon>
    </lineage>
</organism>
<feature type="region of interest" description="Disordered" evidence="2">
    <location>
        <begin position="174"/>
        <end position="203"/>
    </location>
</feature>
<gene>
    <name evidence="3" type="primary">Dana\GF23909</name>
    <name evidence="3" type="synonym">dana_GLEANR_8672</name>
    <name evidence="3" type="ORF">GF23909</name>
</gene>
<keyword evidence="4" id="KW-1185">Reference proteome</keyword>
<dbReference type="KEGG" id="dan:6506545"/>
<name>B3M4J2_DROAN</name>
<proteinExistence type="predicted"/>
<protein>
    <submittedName>
        <fullName evidence="3">Uncharacterized protein</fullName>
    </submittedName>
</protein>
<keyword evidence="1" id="KW-0175">Coiled coil</keyword>
<dbReference type="OrthoDB" id="7869893at2759"/>